<dbReference type="SUPFAM" id="SSF54862">
    <property type="entry name" value="4Fe-4S ferredoxins"/>
    <property type="match status" value="1"/>
</dbReference>
<dbReference type="EMBL" id="LQMQ01000022">
    <property type="protein sequence ID" value="KUO41393.1"/>
    <property type="molecule type" value="Genomic_DNA"/>
</dbReference>
<sequence length="168" mass="18927">MKMAKYKLQADVKKCIGCHSCEIACKQEFHLPVGPMPIRVVKIGPRMINGGLRTDYVPVFCKHCEDAPCIRACPEHALYKRPDGIVMVNKEKCIGCQLCIDACPINAPQFNPELGKIELCNLCAHRIEKGEKPLCVLVCPARCLYFGETTEVNKKMQEIKVKDVFNFK</sequence>
<name>A0A147JXP8_HADYE</name>
<dbReference type="GO" id="GO:0046872">
    <property type="term" value="F:metal ion binding"/>
    <property type="evidence" value="ECO:0007669"/>
    <property type="project" value="UniProtKB-KW"/>
</dbReference>
<dbReference type="AlphaFoldDB" id="A0A147JXP8"/>
<dbReference type="GO" id="GO:0016491">
    <property type="term" value="F:oxidoreductase activity"/>
    <property type="evidence" value="ECO:0007669"/>
    <property type="project" value="UniProtKB-ARBA"/>
</dbReference>
<evidence type="ECO:0000256" key="5">
    <source>
        <dbReference type="ARBA" id="ARBA00022982"/>
    </source>
</evidence>
<evidence type="ECO:0000256" key="7">
    <source>
        <dbReference type="ARBA" id="ARBA00023014"/>
    </source>
</evidence>
<organism evidence="9 10">
    <name type="scientific">Hadarchaeum yellowstonense</name>
    <dbReference type="NCBI Taxonomy" id="1776334"/>
    <lineage>
        <taxon>Archaea</taxon>
        <taxon>Methanobacteriati</taxon>
        <taxon>Candidatus Hadarchaeota</taxon>
        <taxon>Candidatus Hadarchaeia</taxon>
        <taxon>Candidatus Hadarchaeales</taxon>
        <taxon>Candidatus Hadarchaeaceae</taxon>
        <taxon>Candidatus Hadarchaeum</taxon>
    </lineage>
</organism>
<protein>
    <recommendedName>
        <fullName evidence="8">4Fe-4S ferredoxin-type domain-containing protein</fullName>
    </recommendedName>
</protein>
<dbReference type="InterPro" id="IPR017900">
    <property type="entry name" value="4Fe4S_Fe_S_CS"/>
</dbReference>
<dbReference type="InterPro" id="IPR050954">
    <property type="entry name" value="ET_IronSulfur_Cluster-Binding"/>
</dbReference>
<keyword evidence="1" id="KW-0813">Transport</keyword>
<dbReference type="Pfam" id="PF12800">
    <property type="entry name" value="Fer4_4"/>
    <property type="match status" value="1"/>
</dbReference>
<dbReference type="Proteomes" id="UP000074294">
    <property type="component" value="Unassembled WGS sequence"/>
</dbReference>
<feature type="domain" description="4Fe-4S ferredoxin-type" evidence="8">
    <location>
        <begin position="6"/>
        <end position="35"/>
    </location>
</feature>
<evidence type="ECO:0000313" key="10">
    <source>
        <dbReference type="Proteomes" id="UP000074294"/>
    </source>
</evidence>
<accession>A0A147JXP8</accession>
<dbReference type="Pfam" id="PF13247">
    <property type="entry name" value="Fer4_11"/>
    <property type="match status" value="1"/>
</dbReference>
<evidence type="ECO:0000256" key="2">
    <source>
        <dbReference type="ARBA" id="ARBA00022485"/>
    </source>
</evidence>
<evidence type="ECO:0000256" key="6">
    <source>
        <dbReference type="ARBA" id="ARBA00023004"/>
    </source>
</evidence>
<evidence type="ECO:0000256" key="3">
    <source>
        <dbReference type="ARBA" id="ARBA00022723"/>
    </source>
</evidence>
<keyword evidence="4" id="KW-0677">Repeat</keyword>
<keyword evidence="3" id="KW-0479">Metal-binding</keyword>
<dbReference type="Gene3D" id="3.30.70.20">
    <property type="match status" value="2"/>
</dbReference>
<dbReference type="PROSITE" id="PS51379">
    <property type="entry name" value="4FE4S_FER_2"/>
    <property type="match status" value="3"/>
</dbReference>
<evidence type="ECO:0000256" key="4">
    <source>
        <dbReference type="ARBA" id="ARBA00022737"/>
    </source>
</evidence>
<dbReference type="STRING" id="1776334.APZ16_02525"/>
<keyword evidence="2" id="KW-0004">4Fe-4S</keyword>
<keyword evidence="5" id="KW-0249">Electron transport</keyword>
<evidence type="ECO:0000313" key="9">
    <source>
        <dbReference type="EMBL" id="KUO41393.1"/>
    </source>
</evidence>
<evidence type="ECO:0000256" key="1">
    <source>
        <dbReference type="ARBA" id="ARBA00022448"/>
    </source>
</evidence>
<reference evidence="9 10" key="1">
    <citation type="journal article" date="2016" name="Nat. Microbiol.">
        <title>Genomic inference of the metabolism of cosmopolitan subsurface Archaea, Hadesarchaea.</title>
        <authorList>
            <person name="Baker B.J."/>
            <person name="Saw J.H."/>
            <person name="Lind A.E."/>
            <person name="Lazar C.S."/>
            <person name="Hinrichs K.-U."/>
            <person name="Teske A.P."/>
            <person name="Ettema T.J."/>
        </authorList>
    </citation>
    <scope>NUCLEOTIDE SEQUENCE [LARGE SCALE GENOMIC DNA]</scope>
</reference>
<dbReference type="CDD" id="cd16371">
    <property type="entry name" value="DMSOR_beta_like"/>
    <property type="match status" value="1"/>
</dbReference>
<dbReference type="PANTHER" id="PTHR43177">
    <property type="entry name" value="PROTEIN NRFC"/>
    <property type="match status" value="1"/>
</dbReference>
<keyword evidence="7" id="KW-0411">Iron-sulfur</keyword>
<gene>
    <name evidence="9" type="ORF">APZ16_02525</name>
</gene>
<proteinExistence type="predicted"/>
<keyword evidence="6" id="KW-0408">Iron</keyword>
<dbReference type="PROSITE" id="PS00198">
    <property type="entry name" value="4FE4S_FER_1"/>
    <property type="match status" value="1"/>
</dbReference>
<dbReference type="PANTHER" id="PTHR43177:SF5">
    <property type="entry name" value="ANAEROBIC DIMETHYL SULFOXIDE REDUCTASE CHAIN B-RELATED"/>
    <property type="match status" value="1"/>
</dbReference>
<dbReference type="GO" id="GO:0051539">
    <property type="term" value="F:4 iron, 4 sulfur cluster binding"/>
    <property type="evidence" value="ECO:0007669"/>
    <property type="project" value="UniProtKB-KW"/>
</dbReference>
<feature type="domain" description="4Fe-4S ferredoxin-type" evidence="8">
    <location>
        <begin position="84"/>
        <end position="113"/>
    </location>
</feature>
<dbReference type="InterPro" id="IPR017896">
    <property type="entry name" value="4Fe4S_Fe-S-bd"/>
</dbReference>
<evidence type="ECO:0000259" key="8">
    <source>
        <dbReference type="PROSITE" id="PS51379"/>
    </source>
</evidence>
<comment type="caution">
    <text evidence="9">The sequence shown here is derived from an EMBL/GenBank/DDBJ whole genome shotgun (WGS) entry which is preliminary data.</text>
</comment>
<feature type="domain" description="4Fe-4S ferredoxin-type" evidence="8">
    <location>
        <begin position="52"/>
        <end position="83"/>
    </location>
</feature>